<dbReference type="EMBL" id="CP034235">
    <property type="protein sequence ID" value="QGQ94397.1"/>
    <property type="molecule type" value="Genomic_DNA"/>
</dbReference>
<dbReference type="PROSITE" id="PS51831">
    <property type="entry name" value="HD"/>
    <property type="match status" value="1"/>
</dbReference>
<dbReference type="PANTHER" id="PTHR43155">
    <property type="entry name" value="CYCLIC DI-GMP PHOSPHODIESTERASE PA4108-RELATED"/>
    <property type="match status" value="1"/>
</dbReference>
<dbReference type="NCBIfam" id="TIGR00277">
    <property type="entry name" value="HDIG"/>
    <property type="match status" value="1"/>
</dbReference>
<keyword evidence="1" id="KW-0472">Membrane</keyword>
<proteinExistence type="predicted"/>
<dbReference type="InterPro" id="IPR037522">
    <property type="entry name" value="HD_GYP_dom"/>
</dbReference>
<feature type="transmembrane region" description="Helical" evidence="1">
    <location>
        <begin position="90"/>
        <end position="109"/>
    </location>
</feature>
<dbReference type="SMART" id="SM00471">
    <property type="entry name" value="HDc"/>
    <property type="match status" value="1"/>
</dbReference>
<evidence type="ECO:0000259" key="2">
    <source>
        <dbReference type="PROSITE" id="PS51831"/>
    </source>
</evidence>
<feature type="transmembrane region" description="Helical" evidence="1">
    <location>
        <begin position="24"/>
        <end position="44"/>
    </location>
</feature>
<dbReference type="InterPro" id="IPR006675">
    <property type="entry name" value="HDIG_dom"/>
</dbReference>
<dbReference type="CDD" id="cd00077">
    <property type="entry name" value="HDc"/>
    <property type="match status" value="1"/>
</dbReference>
<dbReference type="AlphaFoldDB" id="A0A6B8REP0"/>
<evidence type="ECO:0000259" key="3">
    <source>
        <dbReference type="PROSITE" id="PS51832"/>
    </source>
</evidence>
<evidence type="ECO:0000313" key="4">
    <source>
        <dbReference type="EMBL" id="QGQ94397.1"/>
    </source>
</evidence>
<dbReference type="RefSeq" id="WP_155699399.1">
    <property type="nucleotide sequence ID" value="NZ_CP034235.1"/>
</dbReference>
<evidence type="ECO:0000313" key="5">
    <source>
        <dbReference type="Proteomes" id="UP000426246"/>
    </source>
</evidence>
<dbReference type="InterPro" id="IPR003607">
    <property type="entry name" value="HD/PDEase_dom"/>
</dbReference>
<accession>A0A6B8REP0</accession>
<dbReference type="Gene3D" id="1.10.3210.10">
    <property type="entry name" value="Hypothetical protein af1432"/>
    <property type="match status" value="1"/>
</dbReference>
<dbReference type="Proteomes" id="UP000426246">
    <property type="component" value="Chromosome"/>
</dbReference>
<dbReference type="Pfam" id="PF13487">
    <property type="entry name" value="HD_5"/>
    <property type="match status" value="1"/>
</dbReference>
<dbReference type="SUPFAM" id="SSF109604">
    <property type="entry name" value="HD-domain/PDEase-like"/>
    <property type="match status" value="1"/>
</dbReference>
<name>A0A6B8REP0_9BACL</name>
<dbReference type="InterPro" id="IPR006674">
    <property type="entry name" value="HD_domain"/>
</dbReference>
<sequence>MKLELTKLNDKKGFCPVAFKKFSFLFWSLFGFAALAAVALNLIFDSPLLLGLYAYPIIFLAMVQITYPAFIGLAAVLLSTVFLFASPEPILLAVMASFAGLMLLTKRVIFISNRNFKGKNEQEDMLLNTVFSLAKTIDARDQYTAFHSHNVADYARNIAKELGLPQREVDSIYLAGLIHDIGKIGTPDHILQKVSRLTEDEYETMKKHSEDGYQIIKDIKKFEELGITDMVRYHHERFDGKGYPQGLKGTEIPLGARILGIADAFDAMTTNRSYRPKLAVETASDELQRHSGTQFDPIAAKAFLKVLKREGKLQQQEEPVYGNVQMA</sequence>
<dbReference type="PROSITE" id="PS51832">
    <property type="entry name" value="HD_GYP"/>
    <property type="match status" value="1"/>
</dbReference>
<keyword evidence="1" id="KW-0812">Transmembrane</keyword>
<reference evidence="5" key="1">
    <citation type="submission" date="2018-11" db="EMBL/GenBank/DDBJ databases">
        <title>Complete genome sequence of Paenibacillus sp. ML311-T8.</title>
        <authorList>
            <person name="Nam Y.-D."/>
            <person name="Kang J."/>
            <person name="Chung W.-H."/>
            <person name="Park Y.S."/>
        </authorList>
    </citation>
    <scope>NUCLEOTIDE SEQUENCE [LARGE SCALE GENOMIC DNA]</scope>
    <source>
        <strain evidence="5">ML311-T8</strain>
    </source>
</reference>
<feature type="domain" description="HD" evidence="2">
    <location>
        <begin position="144"/>
        <end position="268"/>
    </location>
</feature>
<gene>
    <name evidence="4" type="ORF">EHS13_05480</name>
</gene>
<dbReference type="KEGG" id="ppsc:EHS13_05480"/>
<feature type="domain" description="HD-GYP" evidence="3">
    <location>
        <begin position="122"/>
        <end position="319"/>
    </location>
</feature>
<keyword evidence="1" id="KW-1133">Transmembrane helix</keyword>
<protein>
    <submittedName>
        <fullName evidence="4">HD-GYP domain-containing protein</fullName>
    </submittedName>
</protein>
<evidence type="ECO:0000256" key="1">
    <source>
        <dbReference type="SAM" id="Phobius"/>
    </source>
</evidence>
<organism evidence="4 5">
    <name type="scientific">Paenibacillus psychroresistens</name>
    <dbReference type="NCBI Taxonomy" id="1778678"/>
    <lineage>
        <taxon>Bacteria</taxon>
        <taxon>Bacillati</taxon>
        <taxon>Bacillota</taxon>
        <taxon>Bacilli</taxon>
        <taxon>Bacillales</taxon>
        <taxon>Paenibacillaceae</taxon>
        <taxon>Paenibacillus</taxon>
    </lineage>
</organism>
<dbReference type="OrthoDB" id="9759601at2"/>
<feature type="transmembrane region" description="Helical" evidence="1">
    <location>
        <begin position="56"/>
        <end position="84"/>
    </location>
</feature>
<keyword evidence="5" id="KW-1185">Reference proteome</keyword>